<dbReference type="EMBL" id="CADCXU010025622">
    <property type="protein sequence ID" value="CAB0012698.1"/>
    <property type="molecule type" value="Genomic_DNA"/>
</dbReference>
<feature type="compositionally biased region" description="Basic residues" evidence="1">
    <location>
        <begin position="39"/>
        <end position="52"/>
    </location>
</feature>
<keyword evidence="3" id="KW-1185">Reference proteome</keyword>
<dbReference type="AlphaFoldDB" id="A0A6H5H8I8"/>
<reference evidence="2 3" key="1">
    <citation type="submission" date="2020-02" db="EMBL/GenBank/DDBJ databases">
        <authorList>
            <person name="Ferguson B K."/>
        </authorList>
    </citation>
    <scope>NUCLEOTIDE SEQUENCE [LARGE SCALE GENOMIC DNA]</scope>
</reference>
<protein>
    <submittedName>
        <fullName evidence="2">Uncharacterized protein</fullName>
    </submittedName>
</protein>
<organism evidence="2 3">
    <name type="scientific">Nesidiocoris tenuis</name>
    <dbReference type="NCBI Taxonomy" id="355587"/>
    <lineage>
        <taxon>Eukaryota</taxon>
        <taxon>Metazoa</taxon>
        <taxon>Ecdysozoa</taxon>
        <taxon>Arthropoda</taxon>
        <taxon>Hexapoda</taxon>
        <taxon>Insecta</taxon>
        <taxon>Pterygota</taxon>
        <taxon>Neoptera</taxon>
        <taxon>Paraneoptera</taxon>
        <taxon>Hemiptera</taxon>
        <taxon>Heteroptera</taxon>
        <taxon>Panheteroptera</taxon>
        <taxon>Cimicomorpha</taxon>
        <taxon>Miridae</taxon>
        <taxon>Dicyphina</taxon>
        <taxon>Nesidiocoris</taxon>
    </lineage>
</organism>
<proteinExistence type="predicted"/>
<evidence type="ECO:0000313" key="3">
    <source>
        <dbReference type="Proteomes" id="UP000479000"/>
    </source>
</evidence>
<dbReference type="Proteomes" id="UP000479000">
    <property type="component" value="Unassembled WGS sequence"/>
</dbReference>
<accession>A0A6H5H8I8</accession>
<feature type="region of interest" description="Disordered" evidence="1">
    <location>
        <begin position="33"/>
        <end position="57"/>
    </location>
</feature>
<gene>
    <name evidence="2" type="ORF">NTEN_LOCUS17400</name>
</gene>
<evidence type="ECO:0000256" key="1">
    <source>
        <dbReference type="SAM" id="MobiDB-lite"/>
    </source>
</evidence>
<name>A0A6H5H8I8_9HEMI</name>
<evidence type="ECO:0000313" key="2">
    <source>
        <dbReference type="EMBL" id="CAB0012698.1"/>
    </source>
</evidence>
<sequence length="107" mass="12893">MNASDFSFSLNHLYLNVVNPNLFYFSTICSGRDAEKHERRQRARPRKRRWRLRRPDGRHGRRLRHRRLRVRLEVEESRRRRADAALFRNADRSARAPQLCHGSEVAE</sequence>